<organism evidence="8 9">
    <name type="scientific">Taphrina deformans (strain PYCC 5710 / ATCC 11124 / CBS 356.35 / IMI 108563 / JCM 9778 / NBRC 8474)</name>
    <name type="common">Peach leaf curl fungus</name>
    <name type="synonym">Lalaria deformans</name>
    <dbReference type="NCBI Taxonomy" id="1097556"/>
    <lineage>
        <taxon>Eukaryota</taxon>
        <taxon>Fungi</taxon>
        <taxon>Dikarya</taxon>
        <taxon>Ascomycota</taxon>
        <taxon>Taphrinomycotina</taxon>
        <taxon>Taphrinomycetes</taxon>
        <taxon>Taphrinales</taxon>
        <taxon>Taphrinaceae</taxon>
        <taxon>Taphrina</taxon>
    </lineage>
</organism>
<dbReference type="Gene3D" id="1.10.3730.10">
    <property type="entry name" value="ProC C-terminal domain-like"/>
    <property type="match status" value="1"/>
</dbReference>
<feature type="compositionally biased region" description="Polar residues" evidence="5">
    <location>
        <begin position="106"/>
        <end position="117"/>
    </location>
</feature>
<evidence type="ECO:0000256" key="2">
    <source>
        <dbReference type="ARBA" id="ARBA00022857"/>
    </source>
</evidence>
<evidence type="ECO:0000256" key="5">
    <source>
        <dbReference type="SAM" id="MobiDB-lite"/>
    </source>
</evidence>
<dbReference type="PANTHER" id="PTHR11645:SF0">
    <property type="entry name" value="PYRROLINE-5-CARBOXYLATE REDUCTASE 3"/>
    <property type="match status" value="1"/>
</dbReference>
<sequence>MIPGINPFKKPPSQVNTPTAESANALERSGPSETDSQPQRNAPSSKLAPPPAPLRRASAKKTSTLSVTSVSGGPVILEENEGSGAAAYKQDEFDEADRNELDNLERQSQGNSPQGTRRSSDSQRAALAPATRPRRPSSTNHHPSIGAPQINGASTPRPFGEDLPTPEIISRDLSSPACGEDKRRPSIGGGVTSSGLVDPNQSLPSVQDPHVNTKARRRPSSTGPILCALGCGTMGRSILSGVLDAIEESGITMHRSGLLPPARFIACVRREAAATKLKEEWGDMVSVVRGPEGNARAVSESDYILLGSKPQVAREILTSPGMRESLHGKVLISILAGTTIGTLQSLCPPDTKVVRVMPNTPSRIRKGMSVIVPGEGVAGTELELVSWIFNQVGKTLVMDEKHIDAATAMCGSGPAFMAVILESMTDGGVMMGIPRQQAEELAAQTMLGTASMVQAGQHPALIRNAVATPGGCTIGGLLEMEDGRIRSTMARTIQTATNIAAGLGKN</sequence>
<accession>R4X6Q5</accession>
<dbReference type="EC" id="1.5.1.2" evidence="4"/>
<evidence type="ECO:0000313" key="9">
    <source>
        <dbReference type="Proteomes" id="UP000013776"/>
    </source>
</evidence>
<dbReference type="HAMAP" id="MF_01925">
    <property type="entry name" value="P5C_reductase"/>
    <property type="match status" value="1"/>
</dbReference>
<dbReference type="PANTHER" id="PTHR11645">
    <property type="entry name" value="PYRROLINE-5-CARBOXYLATE REDUCTASE"/>
    <property type="match status" value="1"/>
</dbReference>
<dbReference type="NCBIfam" id="TIGR00112">
    <property type="entry name" value="proC"/>
    <property type="match status" value="1"/>
</dbReference>
<dbReference type="InterPro" id="IPR036291">
    <property type="entry name" value="NAD(P)-bd_dom_sf"/>
</dbReference>
<feature type="compositionally biased region" description="Polar residues" evidence="5">
    <location>
        <begin position="31"/>
        <end position="41"/>
    </location>
</feature>
<dbReference type="GO" id="GO:0004735">
    <property type="term" value="F:pyrroline-5-carboxylate reductase activity"/>
    <property type="evidence" value="ECO:0007669"/>
    <property type="project" value="UniProtKB-EC"/>
</dbReference>
<reference evidence="8 9" key="1">
    <citation type="journal article" date="2013" name="MBio">
        <title>Genome sequencing of the plant pathogen Taphrina deformans, the causal agent of peach leaf curl.</title>
        <authorList>
            <person name="Cisse O.H."/>
            <person name="Almeida J.M.G.C.F."/>
            <person name="Fonseca A."/>
            <person name="Kumar A.A."/>
            <person name="Salojaervi J."/>
            <person name="Overmyer K."/>
            <person name="Hauser P.M."/>
            <person name="Pagni M."/>
        </authorList>
    </citation>
    <scope>NUCLEOTIDE SEQUENCE [LARGE SCALE GENOMIC DNA]</scope>
    <source>
        <strain evidence="9">PYCC 5710 / ATCC 11124 / CBS 356.35 / IMI 108563 / JCM 9778 / NBRC 8474</strain>
    </source>
</reference>
<feature type="compositionally biased region" description="Polar residues" evidence="5">
    <location>
        <begin position="13"/>
        <end position="22"/>
    </location>
</feature>
<evidence type="ECO:0000313" key="8">
    <source>
        <dbReference type="EMBL" id="CCG80872.1"/>
    </source>
</evidence>
<feature type="compositionally biased region" description="Polar residues" evidence="5">
    <location>
        <begin position="193"/>
        <end position="205"/>
    </location>
</feature>
<dbReference type="Proteomes" id="UP000013776">
    <property type="component" value="Unassembled WGS sequence"/>
</dbReference>
<evidence type="ECO:0000256" key="4">
    <source>
        <dbReference type="RuleBase" id="RU003903"/>
    </source>
</evidence>
<dbReference type="PROSITE" id="PS00521">
    <property type="entry name" value="P5CR"/>
    <property type="match status" value="1"/>
</dbReference>
<feature type="region of interest" description="Disordered" evidence="5">
    <location>
        <begin position="1"/>
        <end position="222"/>
    </location>
</feature>
<comment type="similarity">
    <text evidence="1 4">Belongs to the pyrroline-5-carboxylate reductase family.</text>
</comment>
<feature type="domain" description="Pyrroline-5-carboxylate reductase dimerisation" evidence="7">
    <location>
        <begin position="400"/>
        <end position="501"/>
    </location>
</feature>
<feature type="compositionally biased region" description="Basic and acidic residues" evidence="5">
    <location>
        <begin position="96"/>
        <end position="105"/>
    </location>
</feature>
<dbReference type="GO" id="GO:0055129">
    <property type="term" value="P:L-proline biosynthetic process"/>
    <property type="evidence" value="ECO:0007669"/>
    <property type="project" value="UniProtKB-UniPathway"/>
</dbReference>
<dbReference type="VEuPathDB" id="FungiDB:TAPDE_000520"/>
<feature type="domain" description="Pyrroline-5-carboxylate reductase catalytic N-terminal" evidence="6">
    <location>
        <begin position="228"/>
        <end position="337"/>
    </location>
</feature>
<dbReference type="EMBL" id="CAHR02000018">
    <property type="protein sequence ID" value="CCG80872.1"/>
    <property type="molecule type" value="Genomic_DNA"/>
</dbReference>
<keyword evidence="4" id="KW-0641">Proline biosynthesis</keyword>
<dbReference type="STRING" id="1097556.R4X6Q5"/>
<comment type="catalytic activity">
    <reaction evidence="4">
        <text>L-proline + NADP(+) = (S)-1-pyrroline-5-carboxylate + NADPH + 2 H(+)</text>
        <dbReference type="Rhea" id="RHEA:14109"/>
        <dbReference type="ChEBI" id="CHEBI:15378"/>
        <dbReference type="ChEBI" id="CHEBI:17388"/>
        <dbReference type="ChEBI" id="CHEBI:57783"/>
        <dbReference type="ChEBI" id="CHEBI:58349"/>
        <dbReference type="ChEBI" id="CHEBI:60039"/>
        <dbReference type="EC" id="1.5.1.2"/>
    </reaction>
</comment>
<comment type="caution">
    <text evidence="8">The sequence shown here is derived from an EMBL/GenBank/DDBJ whole genome shotgun (WGS) entry which is preliminary data.</text>
</comment>
<dbReference type="Gene3D" id="3.40.50.720">
    <property type="entry name" value="NAD(P)-binding Rossmann-like Domain"/>
    <property type="match status" value="1"/>
</dbReference>
<dbReference type="OrthoDB" id="10263291at2759"/>
<name>R4X6Q5_TAPDE</name>
<comment type="pathway">
    <text evidence="4">Amino-acid biosynthesis; L-proline biosynthesis; L-proline from L-glutamate 5-semialdehyde: step 1/1.</text>
</comment>
<dbReference type="FunFam" id="1.10.3730.10:FF:000001">
    <property type="entry name" value="Pyrroline-5-carboxylate reductase"/>
    <property type="match status" value="1"/>
</dbReference>
<keyword evidence="9" id="KW-1185">Reference proteome</keyword>
<evidence type="ECO:0000259" key="6">
    <source>
        <dbReference type="Pfam" id="PF03807"/>
    </source>
</evidence>
<evidence type="ECO:0000259" key="7">
    <source>
        <dbReference type="Pfam" id="PF14748"/>
    </source>
</evidence>
<evidence type="ECO:0000256" key="1">
    <source>
        <dbReference type="ARBA" id="ARBA00005525"/>
    </source>
</evidence>
<feature type="compositionally biased region" description="Low complexity" evidence="5">
    <location>
        <begin position="54"/>
        <end position="71"/>
    </location>
</feature>
<dbReference type="Pfam" id="PF14748">
    <property type="entry name" value="P5CR_dimer"/>
    <property type="match status" value="1"/>
</dbReference>
<dbReference type="SUPFAM" id="SSF48179">
    <property type="entry name" value="6-phosphogluconate dehydrogenase C-terminal domain-like"/>
    <property type="match status" value="1"/>
</dbReference>
<dbReference type="Pfam" id="PF03807">
    <property type="entry name" value="F420_oxidored"/>
    <property type="match status" value="1"/>
</dbReference>
<dbReference type="InterPro" id="IPR008927">
    <property type="entry name" value="6-PGluconate_DH-like_C_sf"/>
</dbReference>
<gene>
    <name evidence="8" type="ORF">TAPDE_000520</name>
</gene>
<keyword evidence="2 4" id="KW-0521">NADP</keyword>
<keyword evidence="4" id="KW-0028">Amino-acid biosynthesis</keyword>
<proteinExistence type="inferred from homology"/>
<dbReference type="InterPro" id="IPR053790">
    <property type="entry name" value="P5CR-like_CS"/>
</dbReference>
<dbReference type="AlphaFoldDB" id="R4X6Q5"/>
<dbReference type="InterPro" id="IPR000304">
    <property type="entry name" value="Pyrroline-COOH_reductase"/>
</dbReference>
<dbReference type="UniPathway" id="UPA00098">
    <property type="reaction ID" value="UER00361"/>
</dbReference>
<protein>
    <recommendedName>
        <fullName evidence="4">Pyrroline-5-carboxylate reductase</fullName>
        <ecNumber evidence="4">1.5.1.2</ecNumber>
    </recommendedName>
</protein>
<evidence type="ECO:0000256" key="3">
    <source>
        <dbReference type="ARBA" id="ARBA00023002"/>
    </source>
</evidence>
<dbReference type="InterPro" id="IPR028939">
    <property type="entry name" value="P5C_Rdtase_cat_N"/>
</dbReference>
<dbReference type="SUPFAM" id="SSF51735">
    <property type="entry name" value="NAD(P)-binding Rossmann-fold domains"/>
    <property type="match status" value="1"/>
</dbReference>
<keyword evidence="3 4" id="KW-0560">Oxidoreductase</keyword>
<dbReference type="InterPro" id="IPR029036">
    <property type="entry name" value="P5CR_dimer"/>
</dbReference>
<dbReference type="eggNOG" id="KOG3124">
    <property type="taxonomic scope" value="Eukaryota"/>
</dbReference>